<dbReference type="InterPro" id="IPR023232">
    <property type="entry name" value="Glyco_hydro_2_AS"/>
</dbReference>
<dbReference type="InterPro" id="IPR032311">
    <property type="entry name" value="DUF4982"/>
</dbReference>
<dbReference type="InterPro" id="IPR006103">
    <property type="entry name" value="Glyco_hydro_2_cat"/>
</dbReference>
<dbReference type="PROSITE" id="PS00608">
    <property type="entry name" value="GLYCOSYL_HYDROL_F2_2"/>
    <property type="match status" value="1"/>
</dbReference>
<organism evidence="8 9">
    <name type="scientific">Sphingobium herbicidovorans (strain ATCC 700291 / DSM 11019 / CCUG 56400 / KCTC 2939 / LMG 18315 / NBRC 16415 / MH)</name>
    <name type="common">Sphingomonas herbicidovorans</name>
    <dbReference type="NCBI Taxonomy" id="1219045"/>
    <lineage>
        <taxon>Bacteria</taxon>
        <taxon>Pseudomonadati</taxon>
        <taxon>Pseudomonadota</taxon>
        <taxon>Alphaproteobacteria</taxon>
        <taxon>Sphingomonadales</taxon>
        <taxon>Sphingomonadaceae</taxon>
        <taxon>Sphingobium</taxon>
    </lineage>
</organism>
<dbReference type="EMBL" id="JFZA02000026">
    <property type="protein sequence ID" value="KFG89521.1"/>
    <property type="molecule type" value="Genomic_DNA"/>
</dbReference>
<dbReference type="PANTHER" id="PTHR42732:SF1">
    <property type="entry name" value="BETA-MANNOSIDASE"/>
    <property type="match status" value="1"/>
</dbReference>
<accession>A0A086P803</accession>
<dbReference type="Gene3D" id="2.60.40.10">
    <property type="entry name" value="Immunoglobulins"/>
    <property type="match status" value="3"/>
</dbReference>
<keyword evidence="3" id="KW-0326">Glycosidase</keyword>
<dbReference type="InterPro" id="IPR006102">
    <property type="entry name" value="Ig-like_GH2"/>
</dbReference>
<dbReference type="InterPro" id="IPR013783">
    <property type="entry name" value="Ig-like_fold"/>
</dbReference>
<dbReference type="Pfam" id="PF02836">
    <property type="entry name" value="Glyco_hydro_2_C"/>
    <property type="match status" value="1"/>
</dbReference>
<dbReference type="InterPro" id="IPR008979">
    <property type="entry name" value="Galactose-bd-like_sf"/>
</dbReference>
<feature type="domain" description="Glycoside hydrolase family 2 catalytic" evidence="5">
    <location>
        <begin position="338"/>
        <end position="596"/>
    </location>
</feature>
<evidence type="ECO:0000256" key="3">
    <source>
        <dbReference type="ARBA" id="ARBA00023295"/>
    </source>
</evidence>
<evidence type="ECO:0000313" key="9">
    <source>
        <dbReference type="Proteomes" id="UP000024284"/>
    </source>
</evidence>
<dbReference type="SUPFAM" id="SSF49785">
    <property type="entry name" value="Galactose-binding domain-like"/>
    <property type="match status" value="1"/>
</dbReference>
<proteinExistence type="inferred from homology"/>
<dbReference type="InterPro" id="IPR040605">
    <property type="entry name" value="Glyco_hydro2_dom5"/>
</dbReference>
<dbReference type="eggNOG" id="COG3250">
    <property type="taxonomic scope" value="Bacteria"/>
</dbReference>
<sequence length="955" mass="103255">MERRTLLKLLAGGTGMSLLPAGLFARSASRPLAADPAGAAFAPEGASLNVGWRFQKGDIVPPPLKEQSATYVASKAGGARGAAAISYNDSDWRTLDLPHDWAMDQPPQQSQNIAQGYRERGIGWYRRTIALDPSLEGRYLEIQVGAASTNASVWLNGTPVAHNWSGYNSFYIDITSMALFGEKPNILAVRVDAESSEGWWYEGAGLYRDVRLVDRAPVSISTDGVHADPRKGADGTWSVPVSVTAYSIEKAPAAVSVVADLIDANGAVVASATGQGQVLPLEQGIVTATIADFQPRLWSVEEPNLYSVRTRLLRDGKVVDERTTPCGFRTIRFDGQHGFFLNDVPTKLKGVCLHQDHAGVGVAVPPALVEWRVRQIKAMGANAIRCSHGAPDVSLLDACDRLGVLVMDENRNFNISPDYVEQLSWLVRRDRNRPSIILWSVFNEEPFQGTPVGFEMVRRAASIVKELDDSRPVTAAMNSGMFTPVNVSQAVDVVGFNYQQQSYDRFHAENPSKPMLSSEDTSAFMTRGEWTTDKARKIAGSDDTQRAGWGLTQREAWKSIDTRPFMAGGFVWTGMDYHGEPTPHRWPANSSYFGIMDLCGFPKAAFYIRRALWIKDEPVLHIRPHWNWQGQEGKPVKVMLATNLDRVELWCNGKKVGEGKPDPYDMISFDVPYETGMLEARGWRGERMVQRDRVETTGAPVRLRLVADRAKLAGDGIDAQPIRIEALDARGRPVPTADLDVTLTITNGRIIGVGNGNPVSLAPSKGNQIKLFNGLAQAIVQTDRGSSGKLSLSASAPGVRQGGLLITVSPAEVRHSLPASLQQSVSMWRQSPVMAERPKVIPDLADNDMNSWDPVIAGERPAAASGNGYVILATKVTLAGDMSRSGATLRFAGITGSGEVLLNGSPAGRKAAAAPGPLEVVIPAGKTDVAVALVLATNAGDAVGLSGPVFLEAKR</sequence>
<dbReference type="OrthoDB" id="9758603at2"/>
<gene>
    <name evidence="8" type="ORF">BV98_002717</name>
</gene>
<dbReference type="Pfam" id="PF16355">
    <property type="entry name" value="DUF4982"/>
    <property type="match status" value="1"/>
</dbReference>
<name>A0A086P803_SPHHM</name>
<dbReference type="Pfam" id="PF18565">
    <property type="entry name" value="Glyco_hydro2_C5"/>
    <property type="match status" value="1"/>
</dbReference>
<evidence type="ECO:0000259" key="5">
    <source>
        <dbReference type="Pfam" id="PF02836"/>
    </source>
</evidence>
<dbReference type="NCBIfam" id="NF041462">
    <property type="entry name" value="GalA"/>
    <property type="match status" value="1"/>
</dbReference>
<reference evidence="8" key="1">
    <citation type="submission" date="2014-08" db="EMBL/GenBank/DDBJ databases">
        <title>Draft genome sequences of Sphingobium herbicidovorans.</title>
        <authorList>
            <person name="Gan H.M."/>
            <person name="Gan H.Y."/>
            <person name="Savka M.A."/>
        </authorList>
    </citation>
    <scope>NUCLEOTIDE SEQUENCE [LARGE SCALE GENOMIC DNA]</scope>
    <source>
        <strain evidence="8">NBRC 16415</strain>
    </source>
</reference>
<feature type="domain" description="DUF4982" evidence="6">
    <location>
        <begin position="633"/>
        <end position="687"/>
    </location>
</feature>
<comment type="caution">
    <text evidence="8">The sequence shown here is derived from an EMBL/GenBank/DDBJ whole genome shotgun (WGS) entry which is preliminary data.</text>
</comment>
<dbReference type="AlphaFoldDB" id="A0A086P803"/>
<keyword evidence="9" id="KW-1185">Reference proteome</keyword>
<dbReference type="Gene3D" id="3.20.20.80">
    <property type="entry name" value="Glycosidases"/>
    <property type="match status" value="1"/>
</dbReference>
<evidence type="ECO:0000256" key="2">
    <source>
        <dbReference type="ARBA" id="ARBA00022801"/>
    </source>
</evidence>
<evidence type="ECO:0000259" key="7">
    <source>
        <dbReference type="Pfam" id="PF18565"/>
    </source>
</evidence>
<dbReference type="InterPro" id="IPR036156">
    <property type="entry name" value="Beta-gal/glucu_dom_sf"/>
</dbReference>
<dbReference type="RefSeq" id="WP_037467050.1">
    <property type="nucleotide sequence ID" value="NZ_BCZD01000034.1"/>
</dbReference>
<dbReference type="InterPro" id="IPR048230">
    <property type="entry name" value="GalA-like"/>
</dbReference>
<comment type="similarity">
    <text evidence="1">Belongs to the glycosyl hydrolase 2 family.</text>
</comment>
<dbReference type="SUPFAM" id="SSF49303">
    <property type="entry name" value="beta-Galactosidase/glucuronidase domain"/>
    <property type="match status" value="1"/>
</dbReference>
<dbReference type="GO" id="GO:0005975">
    <property type="term" value="P:carbohydrate metabolic process"/>
    <property type="evidence" value="ECO:0007669"/>
    <property type="project" value="InterPro"/>
</dbReference>
<evidence type="ECO:0000259" key="6">
    <source>
        <dbReference type="Pfam" id="PF16355"/>
    </source>
</evidence>
<keyword evidence="2 8" id="KW-0378">Hydrolase</keyword>
<dbReference type="GO" id="GO:0004553">
    <property type="term" value="F:hydrolase activity, hydrolyzing O-glycosyl compounds"/>
    <property type="evidence" value="ECO:0007669"/>
    <property type="project" value="InterPro"/>
</dbReference>
<evidence type="ECO:0000313" key="8">
    <source>
        <dbReference type="EMBL" id="KFG89521.1"/>
    </source>
</evidence>
<evidence type="ECO:0000256" key="1">
    <source>
        <dbReference type="ARBA" id="ARBA00007401"/>
    </source>
</evidence>
<dbReference type="STRING" id="76947.GCA_002080435_02647"/>
<protein>
    <submittedName>
        <fullName evidence="8">Glycosyl hydrolases family 2, sugar binding domain protein</fullName>
    </submittedName>
</protein>
<dbReference type="Gene3D" id="2.60.120.260">
    <property type="entry name" value="Galactose-binding domain-like"/>
    <property type="match status" value="1"/>
</dbReference>
<dbReference type="PATRIC" id="fig|1219045.3.peg.2751"/>
<dbReference type="SUPFAM" id="SSF51445">
    <property type="entry name" value="(Trans)glycosidases"/>
    <property type="match status" value="1"/>
</dbReference>
<feature type="domain" description="Glycoside hydrolase family 2 immunoglobulin-like beta-sandwich" evidence="4">
    <location>
        <begin position="225"/>
        <end position="329"/>
    </location>
</feature>
<dbReference type="Pfam" id="PF00703">
    <property type="entry name" value="Glyco_hydro_2"/>
    <property type="match status" value="1"/>
</dbReference>
<dbReference type="InterPro" id="IPR051913">
    <property type="entry name" value="GH2_Domain-Containing"/>
</dbReference>
<evidence type="ECO:0000259" key="4">
    <source>
        <dbReference type="Pfam" id="PF00703"/>
    </source>
</evidence>
<dbReference type="InterPro" id="IPR017853">
    <property type="entry name" value="GH"/>
</dbReference>
<feature type="domain" description="Glycoside hydrolase family 2" evidence="7">
    <location>
        <begin position="703"/>
        <end position="801"/>
    </location>
</feature>
<dbReference type="Proteomes" id="UP000024284">
    <property type="component" value="Unassembled WGS sequence"/>
</dbReference>
<dbReference type="PANTHER" id="PTHR42732">
    <property type="entry name" value="BETA-GALACTOSIDASE"/>
    <property type="match status" value="1"/>
</dbReference>